<sequence length="113" mass="13080">MLGPQASSCEIYIDTDVKPYFRCRSDSATQRPYNKIMRPRAPAQTRKLFRGYTLAITELSAKLDCIRRFLCRVHAIAETTFVSIYFTARLSIAMKSVSRKRRELILYYSSLVS</sequence>
<name>A0A4C1UE07_EUMVA</name>
<protein>
    <submittedName>
        <fullName evidence="1">Uncharacterized protein</fullName>
    </submittedName>
</protein>
<accession>A0A4C1UE07</accession>
<evidence type="ECO:0000313" key="1">
    <source>
        <dbReference type="EMBL" id="GBP24608.1"/>
    </source>
</evidence>
<proteinExistence type="predicted"/>
<evidence type="ECO:0000313" key="2">
    <source>
        <dbReference type="Proteomes" id="UP000299102"/>
    </source>
</evidence>
<reference evidence="1 2" key="1">
    <citation type="journal article" date="2019" name="Commun. Biol.">
        <title>The bagworm genome reveals a unique fibroin gene that provides high tensile strength.</title>
        <authorList>
            <person name="Kono N."/>
            <person name="Nakamura H."/>
            <person name="Ohtoshi R."/>
            <person name="Tomita M."/>
            <person name="Numata K."/>
            <person name="Arakawa K."/>
        </authorList>
    </citation>
    <scope>NUCLEOTIDE SEQUENCE [LARGE SCALE GENOMIC DNA]</scope>
</reference>
<organism evidence="1 2">
    <name type="scientific">Eumeta variegata</name>
    <name type="common">Bagworm moth</name>
    <name type="synonym">Eumeta japonica</name>
    <dbReference type="NCBI Taxonomy" id="151549"/>
    <lineage>
        <taxon>Eukaryota</taxon>
        <taxon>Metazoa</taxon>
        <taxon>Ecdysozoa</taxon>
        <taxon>Arthropoda</taxon>
        <taxon>Hexapoda</taxon>
        <taxon>Insecta</taxon>
        <taxon>Pterygota</taxon>
        <taxon>Neoptera</taxon>
        <taxon>Endopterygota</taxon>
        <taxon>Lepidoptera</taxon>
        <taxon>Glossata</taxon>
        <taxon>Ditrysia</taxon>
        <taxon>Tineoidea</taxon>
        <taxon>Psychidae</taxon>
        <taxon>Oiketicinae</taxon>
        <taxon>Eumeta</taxon>
    </lineage>
</organism>
<keyword evidence="2" id="KW-1185">Reference proteome</keyword>
<comment type="caution">
    <text evidence="1">The sequence shown here is derived from an EMBL/GenBank/DDBJ whole genome shotgun (WGS) entry which is preliminary data.</text>
</comment>
<dbReference type="Proteomes" id="UP000299102">
    <property type="component" value="Unassembled WGS sequence"/>
</dbReference>
<dbReference type="EMBL" id="BGZK01000163">
    <property type="protein sequence ID" value="GBP24608.1"/>
    <property type="molecule type" value="Genomic_DNA"/>
</dbReference>
<dbReference type="AlphaFoldDB" id="A0A4C1UE07"/>
<gene>
    <name evidence="1" type="ORF">EVAR_79519_1</name>
</gene>